<proteinExistence type="inferred from homology"/>
<feature type="compositionally biased region" description="Basic and acidic residues" evidence="7">
    <location>
        <begin position="343"/>
        <end position="352"/>
    </location>
</feature>
<keyword evidence="3 6" id="KW-0378">Hydrolase</keyword>
<evidence type="ECO:0000256" key="7">
    <source>
        <dbReference type="SAM" id="MobiDB-lite"/>
    </source>
</evidence>
<dbReference type="KEGG" id="otk:C6570_17815"/>
<dbReference type="Proteomes" id="UP000239709">
    <property type="component" value="Chromosome"/>
</dbReference>
<dbReference type="PANTHER" id="PTHR22726">
    <property type="entry name" value="METALLOENDOPEPTIDASE OMA1"/>
    <property type="match status" value="1"/>
</dbReference>
<dbReference type="RefSeq" id="WP_106704416.1">
    <property type="nucleotide sequence ID" value="NZ_CP027666.1"/>
</dbReference>
<organism evidence="11 12">
    <name type="scientific">Ottowia oryzae</name>
    <dbReference type="NCBI Taxonomy" id="2109914"/>
    <lineage>
        <taxon>Bacteria</taxon>
        <taxon>Pseudomonadati</taxon>
        <taxon>Pseudomonadota</taxon>
        <taxon>Betaproteobacteria</taxon>
        <taxon>Burkholderiales</taxon>
        <taxon>Comamonadaceae</taxon>
        <taxon>Ottowia</taxon>
    </lineage>
</organism>
<evidence type="ECO:0000259" key="9">
    <source>
        <dbReference type="Pfam" id="PF01435"/>
    </source>
</evidence>
<evidence type="ECO:0000259" key="10">
    <source>
        <dbReference type="Pfam" id="PF23368"/>
    </source>
</evidence>
<evidence type="ECO:0000313" key="11">
    <source>
        <dbReference type="EMBL" id="AVO35872.1"/>
    </source>
</evidence>
<dbReference type="InterPro" id="IPR055518">
    <property type="entry name" value="DUF7092"/>
</dbReference>
<feature type="domain" description="DUF7092" evidence="10">
    <location>
        <begin position="16"/>
        <end position="102"/>
    </location>
</feature>
<evidence type="ECO:0000256" key="8">
    <source>
        <dbReference type="SAM" id="Phobius"/>
    </source>
</evidence>
<evidence type="ECO:0000256" key="1">
    <source>
        <dbReference type="ARBA" id="ARBA00022670"/>
    </source>
</evidence>
<protein>
    <submittedName>
        <fullName evidence="11">Peptidase M48</fullName>
    </submittedName>
</protein>
<dbReference type="EMBL" id="CP027666">
    <property type="protein sequence ID" value="AVO35872.1"/>
    <property type="molecule type" value="Genomic_DNA"/>
</dbReference>
<dbReference type="GO" id="GO:0004222">
    <property type="term" value="F:metalloendopeptidase activity"/>
    <property type="evidence" value="ECO:0007669"/>
    <property type="project" value="InterPro"/>
</dbReference>
<evidence type="ECO:0000256" key="6">
    <source>
        <dbReference type="RuleBase" id="RU003983"/>
    </source>
</evidence>
<dbReference type="Gene3D" id="3.30.2010.10">
    <property type="entry name" value="Metalloproteases ('zincins'), catalytic domain"/>
    <property type="match status" value="1"/>
</dbReference>
<reference evidence="11 12" key="1">
    <citation type="submission" date="2018-03" db="EMBL/GenBank/DDBJ databases">
        <title>Genome sequencing of Ottowia sp.</title>
        <authorList>
            <person name="Kim S.-J."/>
            <person name="Heo J."/>
            <person name="Kwon S.-W."/>
        </authorList>
    </citation>
    <scope>NUCLEOTIDE SEQUENCE [LARGE SCALE GENOMIC DNA]</scope>
    <source>
        <strain evidence="11 12">KADR8-3</strain>
    </source>
</reference>
<accession>A0A2S0MJ25</accession>
<dbReference type="InterPro" id="IPR051156">
    <property type="entry name" value="Mito/Outer_Membr_Metalloprot"/>
</dbReference>
<evidence type="ECO:0000256" key="4">
    <source>
        <dbReference type="ARBA" id="ARBA00022833"/>
    </source>
</evidence>
<feature type="region of interest" description="Disordered" evidence="7">
    <location>
        <begin position="343"/>
        <end position="416"/>
    </location>
</feature>
<evidence type="ECO:0000256" key="3">
    <source>
        <dbReference type="ARBA" id="ARBA00022801"/>
    </source>
</evidence>
<keyword evidence="5 6" id="KW-0482">Metalloprotease</keyword>
<dbReference type="Pfam" id="PF23368">
    <property type="entry name" value="DUF7092"/>
    <property type="match status" value="1"/>
</dbReference>
<evidence type="ECO:0000256" key="5">
    <source>
        <dbReference type="ARBA" id="ARBA00023049"/>
    </source>
</evidence>
<sequence length="416" mass="44702">MTSPASPAPTAAPAVLNAVWFDGRSSRARPVQIALRPDAGGTRLLLKALDGEHERLSLAAREVGWPERWSAGRAPPRVAVDLGPHGSLQVDDVAGWQAALAAARHRAPLAERMQTQWRVLLAVLVLAVAGVAAFYRWGTPWAAEQITRHVPLSWEQSLSAQAMEQIDANYLKPSQLPKARQDQLRAEFNQLVAAITPTMRRYPNYKPVYKLEFRSKMGPNAFALPGGTIVMTDAMVKQAATVPGTGDTALLGVLAHEIGHVENRHTTRMVVEQGVLNVGLGLALGDVSTLVQMGASALTGLAYQRGHESESDCYAVALMRQRGLSTTPMADLLLGLDRWDDGSNDGGTEKANKPGTTAPRKDKASAAPAASASSSADAPQAEAKRERGWDWFSTHPDTVGRAERLKSAQPADCKLR</sequence>
<keyword evidence="8" id="KW-0812">Transmembrane</keyword>
<evidence type="ECO:0000313" key="12">
    <source>
        <dbReference type="Proteomes" id="UP000239709"/>
    </source>
</evidence>
<keyword evidence="12" id="KW-1185">Reference proteome</keyword>
<feature type="domain" description="Peptidase M48" evidence="9">
    <location>
        <begin position="204"/>
        <end position="407"/>
    </location>
</feature>
<keyword evidence="2" id="KW-0479">Metal-binding</keyword>
<gene>
    <name evidence="11" type="ORF">C6570_17815</name>
</gene>
<keyword evidence="4 6" id="KW-0862">Zinc</keyword>
<dbReference type="PANTHER" id="PTHR22726:SF24">
    <property type="entry name" value="M48 FAMILY METALLOPEPTIDASE"/>
    <property type="match status" value="1"/>
</dbReference>
<dbReference type="CDD" id="cd07332">
    <property type="entry name" value="M48C_Oma1_like"/>
    <property type="match status" value="1"/>
</dbReference>
<dbReference type="GO" id="GO:0016020">
    <property type="term" value="C:membrane"/>
    <property type="evidence" value="ECO:0007669"/>
    <property type="project" value="TreeGrafter"/>
</dbReference>
<comment type="similarity">
    <text evidence="6">Belongs to the peptidase M48 family.</text>
</comment>
<evidence type="ECO:0000256" key="2">
    <source>
        <dbReference type="ARBA" id="ARBA00022723"/>
    </source>
</evidence>
<dbReference type="InterPro" id="IPR001915">
    <property type="entry name" value="Peptidase_M48"/>
</dbReference>
<dbReference type="GO" id="GO:0046872">
    <property type="term" value="F:metal ion binding"/>
    <property type="evidence" value="ECO:0007669"/>
    <property type="project" value="UniProtKB-KW"/>
</dbReference>
<dbReference type="AlphaFoldDB" id="A0A2S0MJ25"/>
<comment type="cofactor">
    <cofactor evidence="6">
        <name>Zn(2+)</name>
        <dbReference type="ChEBI" id="CHEBI:29105"/>
    </cofactor>
    <text evidence="6">Binds 1 zinc ion per subunit.</text>
</comment>
<dbReference type="Pfam" id="PF01435">
    <property type="entry name" value="Peptidase_M48"/>
    <property type="match status" value="1"/>
</dbReference>
<keyword evidence="8" id="KW-1133">Transmembrane helix</keyword>
<keyword evidence="1 6" id="KW-0645">Protease</keyword>
<keyword evidence="8" id="KW-0472">Membrane</keyword>
<name>A0A2S0MJ25_9BURK</name>
<feature type="transmembrane region" description="Helical" evidence="8">
    <location>
        <begin position="119"/>
        <end position="138"/>
    </location>
</feature>
<dbReference type="GO" id="GO:0051603">
    <property type="term" value="P:proteolysis involved in protein catabolic process"/>
    <property type="evidence" value="ECO:0007669"/>
    <property type="project" value="TreeGrafter"/>
</dbReference>
<feature type="compositionally biased region" description="Low complexity" evidence="7">
    <location>
        <begin position="365"/>
        <end position="381"/>
    </location>
</feature>
<dbReference type="OrthoDB" id="9810445at2"/>